<accession>A0A9P6SX21</accession>
<evidence type="ECO:0000313" key="1">
    <source>
        <dbReference type="EMBL" id="KAG0008597.1"/>
    </source>
</evidence>
<gene>
    <name evidence="1" type="ORF">BGZ80_003263</name>
</gene>
<protein>
    <submittedName>
        <fullName evidence="1">Uncharacterized protein</fullName>
    </submittedName>
</protein>
<keyword evidence="2" id="KW-1185">Reference proteome</keyword>
<comment type="caution">
    <text evidence="1">The sequence shown here is derived from an EMBL/GenBank/DDBJ whole genome shotgun (WGS) entry which is preliminary data.</text>
</comment>
<proteinExistence type="predicted"/>
<dbReference type="EMBL" id="JAAAID010001856">
    <property type="protein sequence ID" value="KAG0008597.1"/>
    <property type="molecule type" value="Genomic_DNA"/>
</dbReference>
<dbReference type="AlphaFoldDB" id="A0A9P6SX21"/>
<sequence>MMEALMPTILGAGLINVECYDYGIPVGDWAGPRGHVAMRTYLEMVESLKEEIVEMNRLEEGIFEETIELMKMECVAEKAELIFKVICAQKPPITDDIWRTR</sequence>
<evidence type="ECO:0000313" key="2">
    <source>
        <dbReference type="Proteomes" id="UP000703661"/>
    </source>
</evidence>
<dbReference type="Proteomes" id="UP000703661">
    <property type="component" value="Unassembled WGS sequence"/>
</dbReference>
<organism evidence="1 2">
    <name type="scientific">Entomortierella chlamydospora</name>
    <dbReference type="NCBI Taxonomy" id="101097"/>
    <lineage>
        <taxon>Eukaryota</taxon>
        <taxon>Fungi</taxon>
        <taxon>Fungi incertae sedis</taxon>
        <taxon>Mucoromycota</taxon>
        <taxon>Mortierellomycotina</taxon>
        <taxon>Mortierellomycetes</taxon>
        <taxon>Mortierellales</taxon>
        <taxon>Mortierellaceae</taxon>
        <taxon>Entomortierella</taxon>
    </lineage>
</organism>
<name>A0A9P6SX21_9FUNG</name>
<reference evidence="1" key="1">
    <citation type="journal article" date="2020" name="Fungal Divers.">
        <title>Resolving the Mortierellaceae phylogeny through synthesis of multi-gene phylogenetics and phylogenomics.</title>
        <authorList>
            <person name="Vandepol N."/>
            <person name="Liber J."/>
            <person name="Desiro A."/>
            <person name="Na H."/>
            <person name="Kennedy M."/>
            <person name="Barry K."/>
            <person name="Grigoriev I.V."/>
            <person name="Miller A.N."/>
            <person name="O'Donnell K."/>
            <person name="Stajich J.E."/>
            <person name="Bonito G."/>
        </authorList>
    </citation>
    <scope>NUCLEOTIDE SEQUENCE</scope>
    <source>
        <strain evidence="1">NRRL 2769</strain>
    </source>
</reference>